<evidence type="ECO:0000313" key="2">
    <source>
        <dbReference type="EMBL" id="NME70218.1"/>
    </source>
</evidence>
<dbReference type="AlphaFoldDB" id="A0A7X9RWU7"/>
<comment type="caution">
    <text evidence="2">The sequence shown here is derived from an EMBL/GenBank/DDBJ whole genome shotgun (WGS) entry which is preliminary data.</text>
</comment>
<dbReference type="InterPro" id="IPR003343">
    <property type="entry name" value="Big_2"/>
</dbReference>
<reference evidence="2 3" key="1">
    <citation type="submission" date="2020-04" db="EMBL/GenBank/DDBJ databases">
        <title>Flammeovirga sp. SR4, a novel species isolated from seawater.</title>
        <authorList>
            <person name="Wang X."/>
        </authorList>
    </citation>
    <scope>NUCLEOTIDE SEQUENCE [LARGE SCALE GENOMIC DNA]</scope>
    <source>
        <strain evidence="2 3">ATCC 23126</strain>
    </source>
</reference>
<dbReference type="InterPro" id="IPR008964">
    <property type="entry name" value="Invasin/intimin_cell_adhesion"/>
</dbReference>
<name>A0A7X9RWU7_9BACT</name>
<keyword evidence="3" id="KW-1185">Reference proteome</keyword>
<feature type="domain" description="BIG2" evidence="1">
    <location>
        <begin position="208"/>
        <end position="286"/>
    </location>
</feature>
<organism evidence="2 3">
    <name type="scientific">Flammeovirga aprica JL-4</name>
    <dbReference type="NCBI Taxonomy" id="694437"/>
    <lineage>
        <taxon>Bacteria</taxon>
        <taxon>Pseudomonadati</taxon>
        <taxon>Bacteroidota</taxon>
        <taxon>Cytophagia</taxon>
        <taxon>Cytophagales</taxon>
        <taxon>Flammeovirgaceae</taxon>
        <taxon>Flammeovirga</taxon>
    </lineage>
</organism>
<gene>
    <name evidence="2" type="ORF">HHU12_19740</name>
</gene>
<dbReference type="SMART" id="SM00635">
    <property type="entry name" value="BID_2"/>
    <property type="match status" value="3"/>
</dbReference>
<dbReference type="RefSeq" id="WP_169658460.1">
    <property type="nucleotide sequence ID" value="NZ_JABANE010000058.1"/>
</dbReference>
<dbReference type="Proteomes" id="UP000576082">
    <property type="component" value="Unassembled WGS sequence"/>
</dbReference>
<feature type="domain" description="BIG2" evidence="1">
    <location>
        <begin position="293"/>
        <end position="372"/>
    </location>
</feature>
<feature type="domain" description="BIG2" evidence="1">
    <location>
        <begin position="28"/>
        <end position="108"/>
    </location>
</feature>
<protein>
    <recommendedName>
        <fullName evidence="1">BIG2 domain-containing protein</fullName>
    </recommendedName>
</protein>
<dbReference type="Gene3D" id="2.60.40.1080">
    <property type="match status" value="3"/>
</dbReference>
<proteinExistence type="predicted"/>
<dbReference type="Pfam" id="PF02368">
    <property type="entry name" value="Big_2"/>
    <property type="match status" value="2"/>
</dbReference>
<evidence type="ECO:0000259" key="1">
    <source>
        <dbReference type="SMART" id="SM00635"/>
    </source>
</evidence>
<accession>A0A7X9RWU7</accession>
<dbReference type="SUPFAM" id="SSF49373">
    <property type="entry name" value="Invasin/intimin cell-adhesion fragments"/>
    <property type="match status" value="2"/>
</dbReference>
<evidence type="ECO:0000313" key="3">
    <source>
        <dbReference type="Proteomes" id="UP000576082"/>
    </source>
</evidence>
<dbReference type="PROSITE" id="PS51257">
    <property type="entry name" value="PROKAR_LIPOPROTEIN"/>
    <property type="match status" value="1"/>
</dbReference>
<sequence length="540" mass="60365">MKKLNIISIVLLLFMVACQEEKVEEIREVNGISVSPWETPTSFEINEKLQFVAYNKPDFEEATEVVWSVDSPSGAVVVDEKTGFVTGVKKGWGKVIATSTVTNLSDTSYVVVGEDSATIDFIRFDTPIVDAVVGREVKVEALTTPYNVSDLGLIQYRPDDLDKASVDKNGVVRPKVVGVTNIFAEVIRTDDREVITASIRVNVMPVVAIEEIIFAETELLKSRTEEFELDFTFLPENSNDTLFNYFVSDTTVLTVNPENGKVVGKGVGEAFVYVSNDRFLSKAVKVKVIEPVLAEGVKLHNPLTKPLQFAGQTVQIETIFTPEDTFNKKGTWTSSDESVVTVDENGLTTATGDGEATITFVSEDGGFTDAVTVAVNTIFYYFTPDPDDVIPNITYSTRDIDLVPIDGQDHLGNTTKLYQVTKTRDGWSLIDIRTTKPINTDYSVEFKIWVKIPKQDVELEQYDMSLSLYSADKSKRFFKQQPVTEVTFDEWTEYTFNFDDQDLEGVDLQVIEFVFAHGFFEEAIGIQYLIEGLKGPHLRD</sequence>
<dbReference type="EMBL" id="JABANE010000058">
    <property type="protein sequence ID" value="NME70218.1"/>
    <property type="molecule type" value="Genomic_DNA"/>
</dbReference>